<reference evidence="3" key="1">
    <citation type="submission" date="2021-09" db="EMBL/GenBank/DDBJ databases">
        <title>Genome analysis of Fictibacillus sp. KIGAM418 isolated from marine sediment.</title>
        <authorList>
            <person name="Seo M.-J."/>
            <person name="Cho E.-S."/>
            <person name="Hwang C.Y."/>
        </authorList>
    </citation>
    <scope>NUCLEOTIDE SEQUENCE</scope>
    <source>
        <strain evidence="3">KIGAM418</strain>
    </source>
</reference>
<feature type="transmembrane region" description="Helical" evidence="1">
    <location>
        <begin position="31"/>
        <end position="55"/>
    </location>
</feature>
<name>A0A9X1XAR2_9BACL</name>
<evidence type="ECO:0000256" key="1">
    <source>
        <dbReference type="SAM" id="Phobius"/>
    </source>
</evidence>
<keyword evidence="4" id="KW-1185">Reference proteome</keyword>
<dbReference type="EMBL" id="JAIWJX010000002">
    <property type="protein sequence ID" value="MCK6256741.1"/>
    <property type="molecule type" value="Genomic_DNA"/>
</dbReference>
<accession>A0A9X1XAR2</accession>
<proteinExistence type="predicted"/>
<comment type="caution">
    <text evidence="3">The sequence shown here is derived from an EMBL/GenBank/DDBJ whole genome shotgun (WGS) entry which is preliminary data.</text>
</comment>
<dbReference type="AlphaFoldDB" id="A0A9X1XAR2"/>
<evidence type="ECO:0000313" key="4">
    <source>
        <dbReference type="Proteomes" id="UP001139011"/>
    </source>
</evidence>
<dbReference type="Proteomes" id="UP001139011">
    <property type="component" value="Unassembled WGS sequence"/>
</dbReference>
<feature type="domain" description="DUF3899" evidence="2">
    <location>
        <begin position="35"/>
        <end position="115"/>
    </location>
</feature>
<evidence type="ECO:0000313" key="3">
    <source>
        <dbReference type="EMBL" id="MCK6256741.1"/>
    </source>
</evidence>
<feature type="transmembrane region" description="Helical" evidence="1">
    <location>
        <begin position="100"/>
        <end position="121"/>
    </location>
</feature>
<gene>
    <name evidence="3" type="ORF">LCY76_09050</name>
</gene>
<sequence>MSRLTSSLLLTAGSIILSLIIELVSEKKIHLIHLVNSLFMVSLALLLIGLTLFVIRGGLFDLFSRTLKKVMKSFSKSAEYASSHETESNFYLSERVSGEFVFPLLSSGLFLFVVSSLVAILS</sequence>
<feature type="transmembrane region" description="Helical" evidence="1">
    <location>
        <begin position="6"/>
        <end position="24"/>
    </location>
</feature>
<protein>
    <submittedName>
        <fullName evidence="3">DUF3899 domain-containing protein</fullName>
    </submittedName>
</protein>
<keyword evidence="1" id="KW-0472">Membrane</keyword>
<evidence type="ECO:0000259" key="2">
    <source>
        <dbReference type="Pfam" id="PF13038"/>
    </source>
</evidence>
<keyword evidence="1" id="KW-1133">Transmembrane helix</keyword>
<organism evidence="3 4">
    <name type="scientific">Fictibacillus marinisediminis</name>
    <dbReference type="NCBI Taxonomy" id="2878389"/>
    <lineage>
        <taxon>Bacteria</taxon>
        <taxon>Bacillati</taxon>
        <taxon>Bacillota</taxon>
        <taxon>Bacilli</taxon>
        <taxon>Bacillales</taxon>
        <taxon>Fictibacillaceae</taxon>
        <taxon>Fictibacillus</taxon>
    </lineage>
</organism>
<dbReference type="Pfam" id="PF13038">
    <property type="entry name" value="DUF3899"/>
    <property type="match status" value="1"/>
</dbReference>
<keyword evidence="1" id="KW-0812">Transmembrane</keyword>
<dbReference type="InterPro" id="IPR025007">
    <property type="entry name" value="DUF3899"/>
</dbReference>